<sequence>MTSTETKIVLFSITLCWASSYIFIKNLPPTLSPFAYMTLTSGLAGIIFIIVFFNKLRELKGKLLMHSGIMAAVICGSLFFERLGIANIPASTASFVASLNIVFVPLLLLLLKRKPTKNNLLGIVLILLGLILTSEVHPGHSLDSGVLYMVASCIFMSVYIIITDNFTKKYDPLLLGIGQMFITAIIAYVIWFLEDPRTSIEDLSQTSPIDFSKGRIQQVLLACSLLKERGERVALEICGPYTILSCLMDILLLFKAWRKNPQSVENLFAFINENLLQYFKAACEARVDIISYADPAGNLKILGPKYTEKTAYLFTVPFLQKARDITAGKALIHLCPQTTFILTGLDLAEFVNIAIPELTSYAEAALAVIGKADIIGQACLQENSLDLNTRNIKAIRLKHCACSISTTSRSRN</sequence>
<dbReference type="InterPro" id="IPR038071">
    <property type="entry name" value="UROD/MetE-like_sf"/>
</dbReference>
<dbReference type="GO" id="GO:0006779">
    <property type="term" value="P:porphyrin-containing compound biosynthetic process"/>
    <property type="evidence" value="ECO:0007669"/>
    <property type="project" value="InterPro"/>
</dbReference>
<name>A0A485M191_9ZZZZ</name>
<dbReference type="InterPro" id="IPR052024">
    <property type="entry name" value="Methanogen_methyltrans"/>
</dbReference>
<dbReference type="InterPro" id="IPR037185">
    <property type="entry name" value="EmrE-like"/>
</dbReference>
<feature type="domain" description="Uroporphyrinogen decarboxylase (URO-D)" evidence="3">
    <location>
        <begin position="194"/>
        <end position="376"/>
    </location>
</feature>
<dbReference type="SUPFAM" id="SSF103481">
    <property type="entry name" value="Multidrug resistance efflux transporter EmrE"/>
    <property type="match status" value="1"/>
</dbReference>
<feature type="transmembrane region" description="Helical" evidence="1">
    <location>
        <begin position="118"/>
        <end position="134"/>
    </location>
</feature>
<feature type="transmembrane region" description="Helical" evidence="1">
    <location>
        <begin position="146"/>
        <end position="162"/>
    </location>
</feature>
<feature type="transmembrane region" description="Helical" evidence="1">
    <location>
        <begin position="92"/>
        <end position="111"/>
    </location>
</feature>
<dbReference type="InterPro" id="IPR000620">
    <property type="entry name" value="EamA_dom"/>
</dbReference>
<dbReference type="AlphaFoldDB" id="A0A485M191"/>
<feature type="transmembrane region" description="Helical" evidence="1">
    <location>
        <begin position="7"/>
        <end position="24"/>
    </location>
</feature>
<dbReference type="EMBL" id="CAADRN010000201">
    <property type="protein sequence ID" value="VFU14979.1"/>
    <property type="molecule type" value="Genomic_DNA"/>
</dbReference>
<dbReference type="Pfam" id="PF01208">
    <property type="entry name" value="URO-D"/>
    <property type="match status" value="1"/>
</dbReference>
<keyword evidence="1" id="KW-0812">Transmembrane</keyword>
<accession>A0A485M191</accession>
<dbReference type="GO" id="GO:0016020">
    <property type="term" value="C:membrane"/>
    <property type="evidence" value="ECO:0007669"/>
    <property type="project" value="InterPro"/>
</dbReference>
<reference evidence="4" key="1">
    <citation type="submission" date="2019-03" db="EMBL/GenBank/DDBJ databases">
        <authorList>
            <person name="Hao L."/>
        </authorList>
    </citation>
    <scope>NUCLEOTIDE SEQUENCE</scope>
</reference>
<evidence type="ECO:0000313" key="4">
    <source>
        <dbReference type="EMBL" id="VFU14979.1"/>
    </source>
</evidence>
<dbReference type="Pfam" id="PF00892">
    <property type="entry name" value="EamA"/>
    <property type="match status" value="1"/>
</dbReference>
<dbReference type="PANTHER" id="PTHR47099">
    <property type="entry name" value="METHYLCOBAMIDE:COM METHYLTRANSFERASE MTBA"/>
    <property type="match status" value="1"/>
</dbReference>
<dbReference type="SUPFAM" id="SSF51726">
    <property type="entry name" value="UROD/MetE-like"/>
    <property type="match status" value="1"/>
</dbReference>
<gene>
    <name evidence="4" type="ORF">SCFA_280005</name>
</gene>
<feature type="transmembrane region" description="Helical" evidence="1">
    <location>
        <begin position="174"/>
        <end position="193"/>
    </location>
</feature>
<dbReference type="PANTHER" id="PTHR47099:SF1">
    <property type="entry name" value="METHYLCOBAMIDE:COM METHYLTRANSFERASE MTBA"/>
    <property type="match status" value="1"/>
</dbReference>
<feature type="domain" description="EamA" evidence="2">
    <location>
        <begin position="9"/>
        <end position="134"/>
    </location>
</feature>
<dbReference type="Gene3D" id="3.20.20.210">
    <property type="match status" value="1"/>
</dbReference>
<dbReference type="GO" id="GO:0004853">
    <property type="term" value="F:uroporphyrinogen decarboxylase activity"/>
    <property type="evidence" value="ECO:0007669"/>
    <property type="project" value="InterPro"/>
</dbReference>
<keyword evidence="1" id="KW-0472">Membrane</keyword>
<evidence type="ECO:0000259" key="3">
    <source>
        <dbReference type="Pfam" id="PF01208"/>
    </source>
</evidence>
<keyword evidence="1" id="KW-1133">Transmembrane helix</keyword>
<protein>
    <recommendedName>
        <fullName evidence="5">EamA-like transporter family protein</fullName>
    </recommendedName>
</protein>
<evidence type="ECO:0000259" key="2">
    <source>
        <dbReference type="Pfam" id="PF00892"/>
    </source>
</evidence>
<evidence type="ECO:0008006" key="5">
    <source>
        <dbReference type="Google" id="ProtNLM"/>
    </source>
</evidence>
<feature type="transmembrane region" description="Helical" evidence="1">
    <location>
        <begin position="36"/>
        <end position="56"/>
    </location>
</feature>
<organism evidence="4">
    <name type="scientific">anaerobic digester metagenome</name>
    <dbReference type="NCBI Taxonomy" id="1263854"/>
    <lineage>
        <taxon>unclassified sequences</taxon>
        <taxon>metagenomes</taxon>
        <taxon>ecological metagenomes</taxon>
    </lineage>
</organism>
<proteinExistence type="predicted"/>
<evidence type="ECO:0000256" key="1">
    <source>
        <dbReference type="SAM" id="Phobius"/>
    </source>
</evidence>
<feature type="transmembrane region" description="Helical" evidence="1">
    <location>
        <begin position="63"/>
        <end position="80"/>
    </location>
</feature>
<dbReference type="InterPro" id="IPR000257">
    <property type="entry name" value="Uroporphyrinogen_deCOase"/>
</dbReference>